<reference evidence="6" key="1">
    <citation type="journal article" date="2022" name="Arch. Microbiol.">
        <title>Pseudodesulfovibrio sediminis sp. nov., a mesophilic and neutrophilic sulfate-reducing bacterium isolated from sediment of a brackish lake.</title>
        <authorList>
            <person name="Takahashi A."/>
            <person name="Kojima H."/>
            <person name="Watanabe M."/>
            <person name="Fukui M."/>
        </authorList>
    </citation>
    <scope>NUCLEOTIDE SEQUENCE</scope>
    <source>
        <strain evidence="6">SF6</strain>
    </source>
</reference>
<evidence type="ECO:0000256" key="1">
    <source>
        <dbReference type="ARBA" id="ARBA00012528"/>
    </source>
</evidence>
<evidence type="ECO:0000256" key="4">
    <source>
        <dbReference type="SAM" id="Phobius"/>
    </source>
</evidence>
<sequence>MTRDNRSSRAEQTRYKTLYILSILGLTALLCVNFGVVYTLLITPPENPENMMRLVYLSMVAGFFILAAQALLMLKKVLANLGRDAEELEQLNTRLERLTIFDELTKAYNRSKFETVADRELGNVRRYGHQLSGIIFDVDDFKQINETHGYSAGDKLLANLAYFVDTKLRNNDFLFRWRGGKFVILAPHTEEDKAAMVAEKLRQLVGHKIFGGKIRFSISLGVAQAAPDDTADTFMQRLQTALAGAKNGGKNMVVIDRSDAPVT</sequence>
<dbReference type="InterPro" id="IPR043128">
    <property type="entry name" value="Rev_trsase/Diguanyl_cyclase"/>
</dbReference>
<dbReference type="RefSeq" id="WP_229590718.1">
    <property type="nucleotide sequence ID" value="NZ_AP024485.1"/>
</dbReference>
<dbReference type="EMBL" id="AP024485">
    <property type="protein sequence ID" value="BCS88725.1"/>
    <property type="molecule type" value="Genomic_DNA"/>
</dbReference>
<keyword evidence="7" id="KW-1185">Reference proteome</keyword>
<evidence type="ECO:0000256" key="2">
    <source>
        <dbReference type="ARBA" id="ARBA00034247"/>
    </source>
</evidence>
<name>A0ABM7P6Y5_9BACT</name>
<evidence type="ECO:0000313" key="6">
    <source>
        <dbReference type="EMBL" id="BCS88725.1"/>
    </source>
</evidence>
<dbReference type="Gene3D" id="3.30.70.270">
    <property type="match status" value="1"/>
</dbReference>
<feature type="transmembrane region" description="Helical" evidence="4">
    <location>
        <begin position="20"/>
        <end position="42"/>
    </location>
</feature>
<keyword evidence="4" id="KW-0472">Membrane</keyword>
<accession>A0ABM7P6Y5</accession>
<dbReference type="PANTHER" id="PTHR45138:SF9">
    <property type="entry name" value="DIGUANYLATE CYCLASE DGCM-RELATED"/>
    <property type="match status" value="1"/>
</dbReference>
<evidence type="ECO:0000313" key="7">
    <source>
        <dbReference type="Proteomes" id="UP001053296"/>
    </source>
</evidence>
<organism evidence="6 7">
    <name type="scientific">Pseudodesulfovibrio sediminis</name>
    <dbReference type="NCBI Taxonomy" id="2810563"/>
    <lineage>
        <taxon>Bacteria</taxon>
        <taxon>Pseudomonadati</taxon>
        <taxon>Thermodesulfobacteriota</taxon>
        <taxon>Desulfovibrionia</taxon>
        <taxon>Desulfovibrionales</taxon>
        <taxon>Desulfovibrionaceae</taxon>
    </lineage>
</organism>
<dbReference type="InterPro" id="IPR000160">
    <property type="entry name" value="GGDEF_dom"/>
</dbReference>
<dbReference type="InterPro" id="IPR050469">
    <property type="entry name" value="Diguanylate_Cyclase"/>
</dbReference>
<protein>
    <recommendedName>
        <fullName evidence="1">diguanylate cyclase</fullName>
        <ecNumber evidence="1">2.7.7.65</ecNumber>
    </recommendedName>
</protein>
<dbReference type="InterPro" id="IPR029787">
    <property type="entry name" value="Nucleotide_cyclase"/>
</dbReference>
<evidence type="ECO:0000259" key="5">
    <source>
        <dbReference type="PROSITE" id="PS50887"/>
    </source>
</evidence>
<keyword evidence="4" id="KW-0812">Transmembrane</keyword>
<dbReference type="CDD" id="cd01949">
    <property type="entry name" value="GGDEF"/>
    <property type="match status" value="1"/>
</dbReference>
<dbReference type="PANTHER" id="PTHR45138">
    <property type="entry name" value="REGULATORY COMPONENTS OF SENSORY TRANSDUCTION SYSTEM"/>
    <property type="match status" value="1"/>
</dbReference>
<comment type="catalytic activity">
    <reaction evidence="2">
        <text>2 GTP = 3',3'-c-di-GMP + 2 diphosphate</text>
        <dbReference type="Rhea" id="RHEA:24898"/>
        <dbReference type="ChEBI" id="CHEBI:33019"/>
        <dbReference type="ChEBI" id="CHEBI:37565"/>
        <dbReference type="ChEBI" id="CHEBI:58805"/>
        <dbReference type="EC" id="2.7.7.65"/>
    </reaction>
</comment>
<keyword evidence="3" id="KW-0175">Coiled coil</keyword>
<feature type="transmembrane region" description="Helical" evidence="4">
    <location>
        <begin position="54"/>
        <end position="74"/>
    </location>
</feature>
<dbReference type="NCBIfam" id="TIGR00254">
    <property type="entry name" value="GGDEF"/>
    <property type="match status" value="1"/>
</dbReference>
<dbReference type="PROSITE" id="PS50887">
    <property type="entry name" value="GGDEF"/>
    <property type="match status" value="1"/>
</dbReference>
<proteinExistence type="predicted"/>
<dbReference type="SMART" id="SM00267">
    <property type="entry name" value="GGDEF"/>
    <property type="match status" value="1"/>
</dbReference>
<feature type="coiled-coil region" evidence="3">
    <location>
        <begin position="71"/>
        <end position="98"/>
    </location>
</feature>
<gene>
    <name evidence="6" type="ORF">PSDVSF_19670</name>
</gene>
<dbReference type="Pfam" id="PF00990">
    <property type="entry name" value="GGDEF"/>
    <property type="match status" value="1"/>
</dbReference>
<feature type="domain" description="GGDEF" evidence="5">
    <location>
        <begin position="129"/>
        <end position="258"/>
    </location>
</feature>
<evidence type="ECO:0000256" key="3">
    <source>
        <dbReference type="SAM" id="Coils"/>
    </source>
</evidence>
<dbReference type="EC" id="2.7.7.65" evidence="1"/>
<keyword evidence="4" id="KW-1133">Transmembrane helix</keyword>
<dbReference type="SUPFAM" id="SSF55073">
    <property type="entry name" value="Nucleotide cyclase"/>
    <property type="match status" value="1"/>
</dbReference>
<dbReference type="Proteomes" id="UP001053296">
    <property type="component" value="Chromosome"/>
</dbReference>